<name>A0ABX2TH40_9PROT</name>
<proteinExistence type="predicted"/>
<protein>
    <submittedName>
        <fullName evidence="3">Alpha/beta fold hydrolase</fullName>
    </submittedName>
</protein>
<evidence type="ECO:0000313" key="3">
    <source>
        <dbReference type="EMBL" id="NYZ22477.1"/>
    </source>
</evidence>
<sequence>MADIRQGTVETGAGPITFLAGGTPAPDRPALVLLHGIQGSASAWRAVMEPLAEDGQVFAPNLRGRGGSHTPDRLEDYTPAGFAADVDAFAATIDGPFVLVGWSMGVLVALEYVARYGTDRLAGLGLVGGSAHPGGDCHWFRGETPDAIATEAAARAKALNLTETATPFAVAGSWLAARAADHRATLARVDVPTLVLHGTDDDQCPLSHGRVIADGIAGAELAVWPGCGHNPMAHDPAGVAVALGTLRGRA</sequence>
<reference evidence="3 4" key="1">
    <citation type="submission" date="2020-05" db="EMBL/GenBank/DDBJ databases">
        <title>Azospirillum oleiclasticum sp. nov, a nitrogen-fixing and heavy crude oil-emulsifying bacterium isolated from the crude oil of Yumen Oilfield.</title>
        <authorList>
            <person name="Wu D."/>
            <person name="Cai M."/>
            <person name="Zhang X."/>
        </authorList>
    </citation>
    <scope>NUCLEOTIDE SEQUENCE [LARGE SCALE GENOMIC DNA]</scope>
    <source>
        <strain evidence="3 4">ROY-1-1-2</strain>
    </source>
</reference>
<evidence type="ECO:0000259" key="2">
    <source>
        <dbReference type="Pfam" id="PF12697"/>
    </source>
</evidence>
<feature type="domain" description="AB hydrolase-1" evidence="2">
    <location>
        <begin position="31"/>
        <end position="240"/>
    </location>
</feature>
<organism evidence="3 4">
    <name type="scientific">Azospirillum oleiclasticum</name>
    <dbReference type="NCBI Taxonomy" id="2735135"/>
    <lineage>
        <taxon>Bacteria</taxon>
        <taxon>Pseudomonadati</taxon>
        <taxon>Pseudomonadota</taxon>
        <taxon>Alphaproteobacteria</taxon>
        <taxon>Rhodospirillales</taxon>
        <taxon>Azospirillaceae</taxon>
        <taxon>Azospirillum</taxon>
    </lineage>
</organism>
<dbReference type="InterPro" id="IPR000073">
    <property type="entry name" value="AB_hydrolase_1"/>
</dbReference>
<evidence type="ECO:0000256" key="1">
    <source>
        <dbReference type="ARBA" id="ARBA00022801"/>
    </source>
</evidence>
<dbReference type="GO" id="GO:0016787">
    <property type="term" value="F:hydrolase activity"/>
    <property type="evidence" value="ECO:0007669"/>
    <property type="project" value="UniProtKB-KW"/>
</dbReference>
<dbReference type="Pfam" id="PF12697">
    <property type="entry name" value="Abhydrolase_6"/>
    <property type="match status" value="1"/>
</dbReference>
<comment type="caution">
    <text evidence="3">The sequence shown here is derived from an EMBL/GenBank/DDBJ whole genome shotgun (WGS) entry which is preliminary data.</text>
</comment>
<keyword evidence="4" id="KW-1185">Reference proteome</keyword>
<dbReference type="PANTHER" id="PTHR43798:SF31">
    <property type="entry name" value="AB HYDROLASE SUPERFAMILY PROTEIN YCLE"/>
    <property type="match status" value="1"/>
</dbReference>
<dbReference type="Proteomes" id="UP000584642">
    <property type="component" value="Unassembled WGS sequence"/>
</dbReference>
<dbReference type="RefSeq" id="WP_180284254.1">
    <property type="nucleotide sequence ID" value="NZ_JABFDB010000019.1"/>
</dbReference>
<dbReference type="PANTHER" id="PTHR43798">
    <property type="entry name" value="MONOACYLGLYCEROL LIPASE"/>
    <property type="match status" value="1"/>
</dbReference>
<dbReference type="Gene3D" id="3.40.50.1820">
    <property type="entry name" value="alpha/beta hydrolase"/>
    <property type="match status" value="1"/>
</dbReference>
<keyword evidence="1 3" id="KW-0378">Hydrolase</keyword>
<dbReference type="EMBL" id="JABFDB010000019">
    <property type="protein sequence ID" value="NYZ22477.1"/>
    <property type="molecule type" value="Genomic_DNA"/>
</dbReference>
<dbReference type="SUPFAM" id="SSF53474">
    <property type="entry name" value="alpha/beta-Hydrolases"/>
    <property type="match status" value="1"/>
</dbReference>
<evidence type="ECO:0000313" key="4">
    <source>
        <dbReference type="Proteomes" id="UP000584642"/>
    </source>
</evidence>
<gene>
    <name evidence="3" type="ORF">HND93_22440</name>
</gene>
<dbReference type="InterPro" id="IPR029058">
    <property type="entry name" value="AB_hydrolase_fold"/>
</dbReference>
<dbReference type="InterPro" id="IPR050266">
    <property type="entry name" value="AB_hydrolase_sf"/>
</dbReference>
<accession>A0ABX2TH40</accession>